<protein>
    <recommendedName>
        <fullName evidence="2">DNA primase/polymerase bifunctional N-terminal domain-containing protein</fullName>
    </recommendedName>
</protein>
<dbReference type="InterPro" id="IPR015330">
    <property type="entry name" value="DNA_primase/pol_bifunc_N"/>
</dbReference>
<evidence type="ECO:0000313" key="4">
    <source>
        <dbReference type="Proteomes" id="UP001549291"/>
    </source>
</evidence>
<sequence length="381" mass="42917">MSSVYNENVAAATSIFDFAERNGLALHEVHTGDKNPVGTGWQHLHSSDSSAWRGWLATGRNIGLHPGASRVAVMDIEAGKQEIAAEWFLKITGYSLPAPHVSSPSGGTHTYFRLVDATGLWSLRQKTTGWGDLLVGDANAMLPPSYFANRENKPDKKAGHYEWLGNETLYDGEILRSAWPKRAEHTNTAPALDGFDCDRVARWIDRKVAGEWKEDPTALSQLDWTMLGAALKLHFGGAGLELFQRMSHDRDQAARRWGKFPTEYSEGDRTLHWYLDRDIDWMFGDTLDVLNGKLVLLSPPLVPLLPGTPLPGPCEWHEPPTNLIQSSGQFVRDFVPPDYVVDRIFQRRFLLLDDRQDRGRQDRRGYASRRTRSDGTSDREH</sequence>
<organism evidence="3 4">
    <name type="scientific">Bradyrhizobium japonicum</name>
    <dbReference type="NCBI Taxonomy" id="375"/>
    <lineage>
        <taxon>Bacteria</taxon>
        <taxon>Pseudomonadati</taxon>
        <taxon>Pseudomonadota</taxon>
        <taxon>Alphaproteobacteria</taxon>
        <taxon>Hyphomicrobiales</taxon>
        <taxon>Nitrobacteraceae</taxon>
        <taxon>Bradyrhizobium</taxon>
    </lineage>
</organism>
<evidence type="ECO:0000313" key="3">
    <source>
        <dbReference type="EMBL" id="MET4719259.1"/>
    </source>
</evidence>
<evidence type="ECO:0000259" key="2">
    <source>
        <dbReference type="Pfam" id="PF09250"/>
    </source>
</evidence>
<dbReference type="Pfam" id="PF09250">
    <property type="entry name" value="Prim-Pol"/>
    <property type="match status" value="1"/>
</dbReference>
<feature type="region of interest" description="Disordered" evidence="1">
    <location>
        <begin position="361"/>
        <end position="381"/>
    </location>
</feature>
<name>A0ABV2RSP1_BRAJP</name>
<evidence type="ECO:0000256" key="1">
    <source>
        <dbReference type="SAM" id="MobiDB-lite"/>
    </source>
</evidence>
<dbReference type="EMBL" id="JBEPTQ010000002">
    <property type="protein sequence ID" value="MET4719259.1"/>
    <property type="molecule type" value="Genomic_DNA"/>
</dbReference>
<keyword evidence="4" id="KW-1185">Reference proteome</keyword>
<comment type="caution">
    <text evidence="3">The sequence shown here is derived from an EMBL/GenBank/DDBJ whole genome shotgun (WGS) entry which is preliminary data.</text>
</comment>
<accession>A0ABV2RSP1</accession>
<dbReference type="RefSeq" id="WP_080584248.1">
    <property type="nucleotide sequence ID" value="NZ_CP066351.1"/>
</dbReference>
<feature type="domain" description="DNA primase/polymerase bifunctional N-terminal" evidence="2">
    <location>
        <begin position="18"/>
        <end position="166"/>
    </location>
</feature>
<gene>
    <name evidence="3" type="ORF">ABIF63_003365</name>
</gene>
<proteinExistence type="predicted"/>
<dbReference type="SUPFAM" id="SSF56747">
    <property type="entry name" value="Prim-pol domain"/>
    <property type="match status" value="1"/>
</dbReference>
<dbReference type="Proteomes" id="UP001549291">
    <property type="component" value="Unassembled WGS sequence"/>
</dbReference>
<reference evidence="3 4" key="1">
    <citation type="submission" date="2024-06" db="EMBL/GenBank/DDBJ databases">
        <title>Genomic Encyclopedia of Type Strains, Phase V (KMG-V): Genome sequencing to study the core and pangenomes of soil and plant-associated prokaryotes.</title>
        <authorList>
            <person name="Whitman W."/>
        </authorList>
    </citation>
    <scope>NUCLEOTIDE SEQUENCE [LARGE SCALE GENOMIC DNA]</scope>
    <source>
        <strain evidence="3 4">USDA 160</strain>
    </source>
</reference>